<gene>
    <name evidence="1" type="ORF">SRABI133_01149</name>
</gene>
<sequence length="528" mass="60857">MINNWHVPRNKRKLYPIVPALSAFSLQNIGDIWVKDLNRQLDFEEILEEKGLKRKGPRRNQKGGGARTYEAWVSSLGLTFEETDSKKTRLTMTGDALVNGESPVPIMTKQLMHFQYPSPYSLRSRVQINKRFKIRPFRFLIKLLLDKRLSSDKTDGKPYLTKSEIGCIVSLEAENESRTCFDQIVLRLLEFRKKGYDALAQGFEEDVPSTNTGIRTREATIKALEDNANTFINYLEYSQLVVRDEPSKPIYIPDNRIEDAKAIIADGTAIKTFNQNNPYWKENFQRHYGLLPGQNRDNRRFDEEKVTENMIVDRMVRNEFLSIARKQPVSDITTALIELVSSRTGIHVKQVEIILDSFRVDSFSLFETSYIDMAFSGKEFASEFEHATLDVFQRLGFMTQHVGTQARNPDIYVESPDHFAGIIDNKAYHVFSILHDYELKMINSYIPAFQKKHDNLSFFMYIAGGFGKNYDSQVQKIAFLTGVNGCGIKASDLMRLLRKHQEQPIHQQQLKSLFECNRLITTSDILSL</sequence>
<organism evidence="1 2">
    <name type="scientific">Peribacillus simplex</name>
    <dbReference type="NCBI Taxonomy" id="1478"/>
    <lineage>
        <taxon>Bacteria</taxon>
        <taxon>Bacillati</taxon>
        <taxon>Bacillota</taxon>
        <taxon>Bacilli</taxon>
        <taxon>Bacillales</taxon>
        <taxon>Bacillaceae</taxon>
        <taxon>Peribacillus</taxon>
    </lineage>
</organism>
<dbReference type="Gene3D" id="3.40.91.30">
    <property type="match status" value="1"/>
</dbReference>
<dbReference type="AlphaFoldDB" id="A0A9W4PC47"/>
<dbReference type="SUPFAM" id="SSF52980">
    <property type="entry name" value="Restriction endonuclease-like"/>
    <property type="match status" value="1"/>
</dbReference>
<evidence type="ECO:0000313" key="2">
    <source>
        <dbReference type="Proteomes" id="UP000789326"/>
    </source>
</evidence>
<reference evidence="1" key="1">
    <citation type="submission" date="2021-11" db="EMBL/GenBank/DDBJ databases">
        <authorList>
            <person name="Bulgarelli D."/>
        </authorList>
    </citation>
    <scope>NUCLEOTIDE SEQUENCE</scope>
    <source>
        <strain evidence="1">Bi133</strain>
    </source>
</reference>
<dbReference type="GO" id="GO:0009307">
    <property type="term" value="P:DNA restriction-modification system"/>
    <property type="evidence" value="ECO:0007669"/>
    <property type="project" value="InterPro"/>
</dbReference>
<dbReference type="Pfam" id="PF09491">
    <property type="entry name" value="RE_AlwI"/>
    <property type="match status" value="1"/>
</dbReference>
<protein>
    <recommendedName>
        <fullName evidence="3">Restriction endonuclease</fullName>
    </recommendedName>
</protein>
<dbReference type="RefSeq" id="WP_230301124.1">
    <property type="nucleotide sequence ID" value="NZ_CAKKMG010000009.1"/>
</dbReference>
<proteinExistence type="predicted"/>
<dbReference type="GO" id="GO:0009036">
    <property type="term" value="F:type II site-specific deoxyribonuclease activity"/>
    <property type="evidence" value="ECO:0007669"/>
    <property type="project" value="InterPro"/>
</dbReference>
<dbReference type="Proteomes" id="UP000789326">
    <property type="component" value="Unassembled WGS sequence"/>
</dbReference>
<accession>A0A9W4PC47</accession>
<dbReference type="InterPro" id="IPR011335">
    <property type="entry name" value="Restrct_endonuc-II-like"/>
</dbReference>
<dbReference type="EMBL" id="CAKKMG010000009">
    <property type="protein sequence ID" value="CAH0169497.1"/>
    <property type="molecule type" value="Genomic_DNA"/>
</dbReference>
<dbReference type="InterPro" id="IPR018573">
    <property type="entry name" value="Restrct_endonuc_II_AlwI"/>
</dbReference>
<name>A0A9W4PC47_9BACI</name>
<comment type="caution">
    <text evidence="1">The sequence shown here is derived from an EMBL/GenBank/DDBJ whole genome shotgun (WGS) entry which is preliminary data.</text>
</comment>
<evidence type="ECO:0008006" key="3">
    <source>
        <dbReference type="Google" id="ProtNLM"/>
    </source>
</evidence>
<evidence type="ECO:0000313" key="1">
    <source>
        <dbReference type="EMBL" id="CAH0169497.1"/>
    </source>
</evidence>